<dbReference type="InterPro" id="IPR036097">
    <property type="entry name" value="HisK_dim/P_sf"/>
</dbReference>
<dbReference type="PANTHER" id="PTHR42878:SF15">
    <property type="entry name" value="BACTERIOPHYTOCHROME"/>
    <property type="match status" value="1"/>
</dbReference>
<dbReference type="Pfam" id="PF00512">
    <property type="entry name" value="HisKA"/>
    <property type="match status" value="1"/>
</dbReference>
<keyword evidence="8" id="KW-0175">Coiled coil</keyword>
<dbReference type="InterPro" id="IPR004358">
    <property type="entry name" value="Sig_transdc_His_kin-like_C"/>
</dbReference>
<organism evidence="13 14">
    <name type="scientific">Geomesophilobacter sediminis</name>
    <dbReference type="NCBI Taxonomy" id="2798584"/>
    <lineage>
        <taxon>Bacteria</taxon>
        <taxon>Pseudomonadati</taxon>
        <taxon>Thermodesulfobacteriota</taxon>
        <taxon>Desulfuromonadia</taxon>
        <taxon>Geobacterales</taxon>
        <taxon>Geobacteraceae</taxon>
        <taxon>Geomesophilobacter</taxon>
    </lineage>
</organism>
<dbReference type="EC" id="2.7.13.3" evidence="2"/>
<dbReference type="CDD" id="cd17536">
    <property type="entry name" value="REC_YesN-like"/>
    <property type="match status" value="1"/>
</dbReference>
<evidence type="ECO:0000256" key="4">
    <source>
        <dbReference type="ARBA" id="ARBA00022679"/>
    </source>
</evidence>
<keyword evidence="4" id="KW-0808">Transferase</keyword>
<dbReference type="SMART" id="SM00091">
    <property type="entry name" value="PAS"/>
    <property type="match status" value="1"/>
</dbReference>
<protein>
    <recommendedName>
        <fullName evidence="2">histidine kinase</fullName>
        <ecNumber evidence="2">2.7.13.3</ecNumber>
    </recommendedName>
</protein>
<evidence type="ECO:0000259" key="10">
    <source>
        <dbReference type="PROSITE" id="PS50110"/>
    </source>
</evidence>
<dbReference type="InterPro" id="IPR036890">
    <property type="entry name" value="HATPase_C_sf"/>
</dbReference>
<dbReference type="Pfam" id="PF00072">
    <property type="entry name" value="Response_reg"/>
    <property type="match status" value="1"/>
</dbReference>
<dbReference type="EMBL" id="JAEMHM010000008">
    <property type="protein sequence ID" value="MBJ6725311.1"/>
    <property type="molecule type" value="Genomic_DNA"/>
</dbReference>
<dbReference type="GO" id="GO:0000156">
    <property type="term" value="F:phosphorelay response regulator activity"/>
    <property type="evidence" value="ECO:0007669"/>
    <property type="project" value="TreeGrafter"/>
</dbReference>
<dbReference type="AlphaFoldDB" id="A0A8J7LYN6"/>
<feature type="coiled-coil region" evidence="8">
    <location>
        <begin position="252"/>
        <end position="290"/>
    </location>
</feature>
<dbReference type="RefSeq" id="WP_199384197.1">
    <property type="nucleotide sequence ID" value="NZ_JAEMHM010000008.1"/>
</dbReference>
<feature type="domain" description="PAS" evidence="11">
    <location>
        <begin position="143"/>
        <end position="197"/>
    </location>
</feature>
<dbReference type="PRINTS" id="PR00344">
    <property type="entry name" value="BCTRLSENSOR"/>
</dbReference>
<dbReference type="InterPro" id="IPR003594">
    <property type="entry name" value="HATPase_dom"/>
</dbReference>
<evidence type="ECO:0000256" key="5">
    <source>
        <dbReference type="ARBA" id="ARBA00022777"/>
    </source>
</evidence>
<dbReference type="SUPFAM" id="SSF52172">
    <property type="entry name" value="CheY-like"/>
    <property type="match status" value="1"/>
</dbReference>
<dbReference type="PROSITE" id="PS50110">
    <property type="entry name" value="RESPONSE_REGULATORY"/>
    <property type="match status" value="1"/>
</dbReference>
<dbReference type="InterPro" id="IPR035965">
    <property type="entry name" value="PAS-like_dom_sf"/>
</dbReference>
<feature type="domain" description="PAC" evidence="12">
    <location>
        <begin position="216"/>
        <end position="268"/>
    </location>
</feature>
<evidence type="ECO:0000259" key="9">
    <source>
        <dbReference type="PROSITE" id="PS50109"/>
    </source>
</evidence>
<name>A0A8J7LYN6_9BACT</name>
<comment type="caution">
    <text evidence="13">The sequence shown here is derived from an EMBL/GenBank/DDBJ whole genome shotgun (WGS) entry which is preliminary data.</text>
</comment>
<dbReference type="InterPro" id="IPR005467">
    <property type="entry name" value="His_kinase_dom"/>
</dbReference>
<dbReference type="Gene3D" id="3.30.565.10">
    <property type="entry name" value="Histidine kinase-like ATPase, C-terminal domain"/>
    <property type="match status" value="1"/>
</dbReference>
<dbReference type="Proteomes" id="UP000636888">
    <property type="component" value="Unassembled WGS sequence"/>
</dbReference>
<dbReference type="CDD" id="cd00082">
    <property type="entry name" value="HisKA"/>
    <property type="match status" value="1"/>
</dbReference>
<dbReference type="SUPFAM" id="SSF55785">
    <property type="entry name" value="PYP-like sensor domain (PAS domain)"/>
    <property type="match status" value="1"/>
</dbReference>
<proteinExistence type="predicted"/>
<dbReference type="Gene3D" id="1.10.287.130">
    <property type="match status" value="1"/>
</dbReference>
<dbReference type="PANTHER" id="PTHR42878">
    <property type="entry name" value="TWO-COMPONENT HISTIDINE KINASE"/>
    <property type="match status" value="1"/>
</dbReference>
<dbReference type="GO" id="GO:0000155">
    <property type="term" value="F:phosphorelay sensor kinase activity"/>
    <property type="evidence" value="ECO:0007669"/>
    <property type="project" value="InterPro"/>
</dbReference>
<evidence type="ECO:0000256" key="2">
    <source>
        <dbReference type="ARBA" id="ARBA00012438"/>
    </source>
</evidence>
<dbReference type="Gene3D" id="3.30.450.20">
    <property type="entry name" value="PAS domain"/>
    <property type="match status" value="1"/>
</dbReference>
<evidence type="ECO:0000256" key="1">
    <source>
        <dbReference type="ARBA" id="ARBA00000085"/>
    </source>
</evidence>
<keyword evidence="3 7" id="KW-0597">Phosphoprotein</keyword>
<dbReference type="SUPFAM" id="SSF55874">
    <property type="entry name" value="ATPase domain of HSP90 chaperone/DNA topoisomerase II/histidine kinase"/>
    <property type="match status" value="1"/>
</dbReference>
<dbReference type="InterPro" id="IPR003661">
    <property type="entry name" value="HisK_dim/P_dom"/>
</dbReference>
<feature type="domain" description="Histidine kinase" evidence="9">
    <location>
        <begin position="293"/>
        <end position="506"/>
    </location>
</feature>
<keyword evidence="6" id="KW-0472">Membrane</keyword>
<dbReference type="FunFam" id="3.30.565.10:FF:000006">
    <property type="entry name" value="Sensor histidine kinase WalK"/>
    <property type="match status" value="1"/>
</dbReference>
<dbReference type="Gene3D" id="3.40.50.2300">
    <property type="match status" value="1"/>
</dbReference>
<dbReference type="SUPFAM" id="SSF47384">
    <property type="entry name" value="Homodimeric domain of signal transducing histidine kinase"/>
    <property type="match status" value="1"/>
</dbReference>
<reference evidence="13" key="1">
    <citation type="submission" date="2020-12" db="EMBL/GenBank/DDBJ databases">
        <title>Geomonas sp. Red875, isolated from river sediment.</title>
        <authorList>
            <person name="Xu Z."/>
            <person name="Zhang Z."/>
            <person name="Masuda Y."/>
            <person name="Itoh H."/>
            <person name="Senoo K."/>
        </authorList>
    </citation>
    <scope>NUCLEOTIDE SEQUENCE</scope>
    <source>
        <strain evidence="13">Red875</strain>
    </source>
</reference>
<dbReference type="SMART" id="SM00448">
    <property type="entry name" value="REC"/>
    <property type="match status" value="1"/>
</dbReference>
<evidence type="ECO:0000259" key="11">
    <source>
        <dbReference type="PROSITE" id="PS50112"/>
    </source>
</evidence>
<dbReference type="CDD" id="cd00130">
    <property type="entry name" value="PAS"/>
    <property type="match status" value="1"/>
</dbReference>
<dbReference type="PROSITE" id="PS50113">
    <property type="entry name" value="PAC"/>
    <property type="match status" value="1"/>
</dbReference>
<dbReference type="GO" id="GO:0016020">
    <property type="term" value="C:membrane"/>
    <property type="evidence" value="ECO:0007669"/>
    <property type="project" value="UniProtKB-SubCell"/>
</dbReference>
<evidence type="ECO:0000313" key="13">
    <source>
        <dbReference type="EMBL" id="MBJ6725311.1"/>
    </source>
</evidence>
<keyword evidence="5" id="KW-0418">Kinase</keyword>
<dbReference type="InterPro" id="IPR000700">
    <property type="entry name" value="PAS-assoc_C"/>
</dbReference>
<sequence>MELRQAAKDELKLLYVEDEPVTREAVCGLIRRKFPALDIVTAANGKEGLQRFREIQPDLVVTDVKMPQMHGIEMSRTMKQERPDVPVIVTSAHSDLDYLIEAIEIGISRYVMKPIDKDKLFGSIRACISEILLKRQVREQQEFIEKLKSAVEQGPSMVVLFDRDGAIEYVNPKFTEVTGYTLEEIVGRPTLFLEPDSVPPEVIRQMWESLNAGQAWRGEFKSRRKNGEAYWESVSVAPMRYGEATAAQYVAVKEDITARKEAEREIELLNQRLEERARELEEANRDLESFSYTVSHDLRTPLTNINGYCQVILELFSEGLNEQCRDFIRIMLTETLNMNKLIKTLLDFARVARKELKREPVDLSQMAWAVATECRIREPERSVTFTIADGVSVVADVNLMRVVLTNLLNNAFKYTGRKEEAQIEFGKLEGEETVFYVRDNGAGFDMTAADKLFTPFQRLHSSADFKGTGVGLATVHRIVQRHGGRVWATAEVDRGATFFFTVGDEH</sequence>
<feature type="domain" description="Response regulatory" evidence="10">
    <location>
        <begin position="12"/>
        <end position="128"/>
    </location>
</feature>
<evidence type="ECO:0000256" key="6">
    <source>
        <dbReference type="ARBA" id="ARBA00023136"/>
    </source>
</evidence>
<evidence type="ECO:0000256" key="7">
    <source>
        <dbReference type="PROSITE-ProRule" id="PRU00169"/>
    </source>
</evidence>
<evidence type="ECO:0000256" key="3">
    <source>
        <dbReference type="ARBA" id="ARBA00022553"/>
    </source>
</evidence>
<dbReference type="InterPro" id="IPR001789">
    <property type="entry name" value="Sig_transdc_resp-reg_receiver"/>
</dbReference>
<accession>A0A8J7LYN6</accession>
<evidence type="ECO:0000313" key="14">
    <source>
        <dbReference type="Proteomes" id="UP000636888"/>
    </source>
</evidence>
<dbReference type="PROSITE" id="PS50112">
    <property type="entry name" value="PAS"/>
    <property type="match status" value="1"/>
</dbReference>
<dbReference type="Pfam" id="PF02518">
    <property type="entry name" value="HATPase_c"/>
    <property type="match status" value="1"/>
</dbReference>
<dbReference type="SMART" id="SM00388">
    <property type="entry name" value="HisKA"/>
    <property type="match status" value="1"/>
</dbReference>
<feature type="modified residue" description="4-aspartylphosphate" evidence="7">
    <location>
        <position position="63"/>
    </location>
</feature>
<evidence type="ECO:0000259" key="12">
    <source>
        <dbReference type="PROSITE" id="PS50113"/>
    </source>
</evidence>
<dbReference type="Pfam" id="PF13426">
    <property type="entry name" value="PAS_9"/>
    <property type="match status" value="1"/>
</dbReference>
<dbReference type="GO" id="GO:0007234">
    <property type="term" value="P:osmosensory signaling via phosphorelay pathway"/>
    <property type="evidence" value="ECO:0007669"/>
    <property type="project" value="TreeGrafter"/>
</dbReference>
<dbReference type="InterPro" id="IPR050351">
    <property type="entry name" value="BphY/WalK/GraS-like"/>
</dbReference>
<comment type="catalytic activity">
    <reaction evidence="1">
        <text>ATP + protein L-histidine = ADP + protein N-phospho-L-histidine.</text>
        <dbReference type="EC" id="2.7.13.3"/>
    </reaction>
</comment>
<dbReference type="GO" id="GO:0030295">
    <property type="term" value="F:protein kinase activator activity"/>
    <property type="evidence" value="ECO:0007669"/>
    <property type="project" value="TreeGrafter"/>
</dbReference>
<evidence type="ECO:0000256" key="8">
    <source>
        <dbReference type="SAM" id="Coils"/>
    </source>
</evidence>
<dbReference type="SMART" id="SM00387">
    <property type="entry name" value="HATPase_c"/>
    <property type="match status" value="1"/>
</dbReference>
<dbReference type="SMART" id="SM00086">
    <property type="entry name" value="PAC"/>
    <property type="match status" value="1"/>
</dbReference>
<dbReference type="InterPro" id="IPR011006">
    <property type="entry name" value="CheY-like_superfamily"/>
</dbReference>
<dbReference type="InterPro" id="IPR000014">
    <property type="entry name" value="PAS"/>
</dbReference>
<gene>
    <name evidence="13" type="ORF">JFN93_11370</name>
</gene>
<dbReference type="PROSITE" id="PS50109">
    <property type="entry name" value="HIS_KIN"/>
    <property type="match status" value="1"/>
</dbReference>
<dbReference type="NCBIfam" id="TIGR00229">
    <property type="entry name" value="sensory_box"/>
    <property type="match status" value="1"/>
</dbReference>
<keyword evidence="14" id="KW-1185">Reference proteome</keyword>
<dbReference type="InterPro" id="IPR001610">
    <property type="entry name" value="PAC"/>
</dbReference>